<evidence type="ECO:0000313" key="2">
    <source>
        <dbReference type="Proteomes" id="UP000887013"/>
    </source>
</evidence>
<proteinExistence type="predicted"/>
<accession>A0A8X6U1L6</accession>
<dbReference type="AlphaFoldDB" id="A0A8X6U1L6"/>
<dbReference type="Proteomes" id="UP000887013">
    <property type="component" value="Unassembled WGS sequence"/>
</dbReference>
<evidence type="ECO:0000313" key="1">
    <source>
        <dbReference type="EMBL" id="GFT72749.1"/>
    </source>
</evidence>
<dbReference type="OrthoDB" id="6415241at2759"/>
<dbReference type="EMBL" id="BMAW01116919">
    <property type="protein sequence ID" value="GFT72749.1"/>
    <property type="molecule type" value="Genomic_DNA"/>
</dbReference>
<comment type="caution">
    <text evidence="1">The sequence shown here is derived from an EMBL/GenBank/DDBJ whole genome shotgun (WGS) entry which is preliminary data.</text>
</comment>
<gene>
    <name evidence="1" type="ORF">NPIL_248171</name>
</gene>
<reference evidence="1" key="1">
    <citation type="submission" date="2020-08" db="EMBL/GenBank/DDBJ databases">
        <title>Multicomponent nature underlies the extraordinary mechanical properties of spider dragline silk.</title>
        <authorList>
            <person name="Kono N."/>
            <person name="Nakamura H."/>
            <person name="Mori M."/>
            <person name="Yoshida Y."/>
            <person name="Ohtoshi R."/>
            <person name="Malay A.D."/>
            <person name="Moran D.A.P."/>
            <person name="Tomita M."/>
            <person name="Numata K."/>
            <person name="Arakawa K."/>
        </authorList>
    </citation>
    <scope>NUCLEOTIDE SEQUENCE</scope>
</reference>
<keyword evidence="2" id="KW-1185">Reference proteome</keyword>
<name>A0A8X6U1L6_NEPPI</name>
<organism evidence="1 2">
    <name type="scientific">Nephila pilipes</name>
    <name type="common">Giant wood spider</name>
    <name type="synonym">Nephila maculata</name>
    <dbReference type="NCBI Taxonomy" id="299642"/>
    <lineage>
        <taxon>Eukaryota</taxon>
        <taxon>Metazoa</taxon>
        <taxon>Ecdysozoa</taxon>
        <taxon>Arthropoda</taxon>
        <taxon>Chelicerata</taxon>
        <taxon>Arachnida</taxon>
        <taxon>Araneae</taxon>
        <taxon>Araneomorphae</taxon>
        <taxon>Entelegynae</taxon>
        <taxon>Araneoidea</taxon>
        <taxon>Nephilidae</taxon>
        <taxon>Nephila</taxon>
    </lineage>
</organism>
<sequence length="162" mass="18559">MGSGRARFWLECKGSFYVVFIGWCDSSNQRSHSAISPNKYSIFFLKITEDEYSDLTFALGNDIWQKKQRKRKKKKKLPPGRYSRDRGVLQGSLQECEITCAVVTDHAMSSFVVAHAWYMDRVLSHDPHTTCLGVDPHLEEETVVVLGFLRDANWQAGRDVKV</sequence>
<protein>
    <submittedName>
        <fullName evidence="1">Uncharacterized protein</fullName>
    </submittedName>
</protein>